<dbReference type="GO" id="GO:0043565">
    <property type="term" value="F:sequence-specific DNA binding"/>
    <property type="evidence" value="ECO:0007669"/>
    <property type="project" value="InterPro"/>
</dbReference>
<evidence type="ECO:0000256" key="4">
    <source>
        <dbReference type="SAM" id="MobiDB-lite"/>
    </source>
</evidence>
<dbReference type="SUPFAM" id="SSF46689">
    <property type="entry name" value="Homeodomain-like"/>
    <property type="match status" value="2"/>
</dbReference>
<dbReference type="AlphaFoldDB" id="A0A1L3F022"/>
<keyword evidence="2" id="KW-0238">DNA-binding</keyword>
<evidence type="ECO:0000256" key="2">
    <source>
        <dbReference type="ARBA" id="ARBA00023125"/>
    </source>
</evidence>
<dbReference type="PANTHER" id="PTHR43130:SF3">
    <property type="entry name" value="HTH-TYPE TRANSCRIPTIONAL REGULATOR RV1931C"/>
    <property type="match status" value="1"/>
</dbReference>
<gene>
    <name evidence="6" type="ORF">BJI69_19880</name>
</gene>
<dbReference type="InterPro" id="IPR018062">
    <property type="entry name" value="HTH_AraC-typ_CS"/>
</dbReference>
<dbReference type="Proteomes" id="UP000182987">
    <property type="component" value="Chromosome"/>
</dbReference>
<dbReference type="InterPro" id="IPR009057">
    <property type="entry name" value="Homeodomain-like_sf"/>
</dbReference>
<dbReference type="InterPro" id="IPR029062">
    <property type="entry name" value="Class_I_gatase-like"/>
</dbReference>
<keyword evidence="1" id="KW-0805">Transcription regulation</keyword>
<organism evidence="6 7">
    <name type="scientific">Luteibacter rhizovicinus DSM 16549</name>
    <dbReference type="NCBI Taxonomy" id="1440763"/>
    <lineage>
        <taxon>Bacteria</taxon>
        <taxon>Pseudomonadati</taxon>
        <taxon>Pseudomonadota</taxon>
        <taxon>Gammaproteobacteria</taxon>
        <taxon>Lysobacterales</taxon>
        <taxon>Rhodanobacteraceae</taxon>
        <taxon>Luteibacter</taxon>
    </lineage>
</organism>
<dbReference type="GO" id="GO:0003700">
    <property type="term" value="F:DNA-binding transcription factor activity"/>
    <property type="evidence" value="ECO:0007669"/>
    <property type="project" value="InterPro"/>
</dbReference>
<dbReference type="SMART" id="SM00342">
    <property type="entry name" value="HTH_ARAC"/>
    <property type="match status" value="1"/>
</dbReference>
<dbReference type="OrthoDB" id="9803764at2"/>
<feature type="region of interest" description="Disordered" evidence="4">
    <location>
        <begin position="308"/>
        <end position="330"/>
    </location>
</feature>
<dbReference type="Pfam" id="PF01965">
    <property type="entry name" value="DJ-1_PfpI"/>
    <property type="match status" value="1"/>
</dbReference>
<evidence type="ECO:0000256" key="3">
    <source>
        <dbReference type="ARBA" id="ARBA00023163"/>
    </source>
</evidence>
<dbReference type="InterPro" id="IPR018060">
    <property type="entry name" value="HTH_AraC"/>
</dbReference>
<reference evidence="7" key="1">
    <citation type="submission" date="2016-09" db="EMBL/GenBank/DDBJ databases">
        <authorList>
            <person name="Lysoe E."/>
        </authorList>
    </citation>
    <scope>NUCLEOTIDE SEQUENCE [LARGE SCALE GENOMIC DNA]</scope>
    <source>
        <strain evidence="7">LJ96T</strain>
    </source>
</reference>
<dbReference type="KEGG" id="lrz:BJI69_19880"/>
<dbReference type="PANTHER" id="PTHR43130">
    <property type="entry name" value="ARAC-FAMILY TRANSCRIPTIONAL REGULATOR"/>
    <property type="match status" value="1"/>
</dbReference>
<feature type="domain" description="HTH araC/xylS-type" evidence="5">
    <location>
        <begin position="212"/>
        <end position="310"/>
    </location>
</feature>
<dbReference type="Pfam" id="PF12833">
    <property type="entry name" value="HTH_18"/>
    <property type="match status" value="1"/>
</dbReference>
<evidence type="ECO:0000313" key="6">
    <source>
        <dbReference type="EMBL" id="APG06661.1"/>
    </source>
</evidence>
<dbReference type="STRING" id="1440763.BJI69_19880"/>
<dbReference type="PROSITE" id="PS00041">
    <property type="entry name" value="HTH_ARAC_FAMILY_1"/>
    <property type="match status" value="1"/>
</dbReference>
<keyword evidence="7" id="KW-1185">Reference proteome</keyword>
<dbReference type="Gene3D" id="3.40.50.880">
    <property type="match status" value="1"/>
</dbReference>
<dbReference type="EMBL" id="CP017480">
    <property type="protein sequence ID" value="APG06661.1"/>
    <property type="molecule type" value="Genomic_DNA"/>
</dbReference>
<name>A0A1L3F022_9GAMM</name>
<accession>A0A1L3F022</accession>
<protein>
    <submittedName>
        <fullName evidence="6">AraC family transcriptional regulator</fullName>
    </submittedName>
</protein>
<dbReference type="PROSITE" id="PS01124">
    <property type="entry name" value="HTH_ARAC_FAMILY_2"/>
    <property type="match status" value="1"/>
</dbReference>
<evidence type="ECO:0000256" key="1">
    <source>
        <dbReference type="ARBA" id="ARBA00023015"/>
    </source>
</evidence>
<dbReference type="InterPro" id="IPR002818">
    <property type="entry name" value="DJ-1/PfpI"/>
</dbReference>
<dbReference type="Gene3D" id="1.10.10.60">
    <property type="entry name" value="Homeodomain-like"/>
    <property type="match status" value="1"/>
</dbReference>
<keyword evidence="3" id="KW-0804">Transcription</keyword>
<evidence type="ECO:0000313" key="7">
    <source>
        <dbReference type="Proteomes" id="UP000182987"/>
    </source>
</evidence>
<dbReference type="SUPFAM" id="SSF52317">
    <property type="entry name" value="Class I glutamine amidotransferase-like"/>
    <property type="match status" value="1"/>
</dbReference>
<proteinExistence type="predicted"/>
<evidence type="ECO:0000259" key="5">
    <source>
        <dbReference type="PROSITE" id="PS01124"/>
    </source>
</evidence>
<dbReference type="CDD" id="cd03137">
    <property type="entry name" value="GATase1_AraC_1"/>
    <property type="match status" value="1"/>
</dbReference>
<sequence>MHRVGYFLPENYQVMAMGTQSVFEIANIVAREQVYQVIDYSLAGGPVRSSLGTAVLTEKATETTLADTWMICGVVSPLSAPHSQAEMDFIQAAARSSRRLAGLCTGAFALGDAGLLDGRRATTHWAFADALRARYPRAQVEEDRIFIVDGEIWTSAGLTAAMDLSLAMVEKDLGHKIASSVAHALVMHYRRAGGQSQHSEMLHLGAKSNRIQSALDYARKNLAQPITVDDLARAVHLSPRQFSRVFQSETGHSPRKAIEQMRLEEARNMIERGRHSLEIVARETGFRDRKHLREVFVRGYGITPQVLRRERRAPTRRTGSVESADRKTQV</sequence>
<dbReference type="InterPro" id="IPR052158">
    <property type="entry name" value="INH-QAR"/>
</dbReference>